<evidence type="ECO:0000256" key="1">
    <source>
        <dbReference type="SAM" id="Phobius"/>
    </source>
</evidence>
<gene>
    <name evidence="2" type="ORF">BC936DRAFT_147205</name>
</gene>
<keyword evidence="1" id="KW-0812">Transmembrane</keyword>
<keyword evidence="1" id="KW-1133">Transmembrane helix</keyword>
<keyword evidence="3" id="KW-1185">Reference proteome</keyword>
<protein>
    <recommendedName>
        <fullName evidence="4">Alpha/Beta hydrolase protein</fullName>
    </recommendedName>
</protein>
<proteinExistence type="predicted"/>
<dbReference type="Proteomes" id="UP000268093">
    <property type="component" value="Unassembled WGS sequence"/>
</dbReference>
<accession>A0A433D5W8</accession>
<feature type="transmembrane region" description="Helical" evidence="1">
    <location>
        <begin position="58"/>
        <end position="81"/>
    </location>
</feature>
<comment type="caution">
    <text evidence="2">The sequence shown here is derived from an EMBL/GenBank/DDBJ whole genome shotgun (WGS) entry which is preliminary data.</text>
</comment>
<sequence length="92" mass="10686">MSHLDHLIRTEKAKVAFGRDSKPLTLYYEIHGTGPKRICLVMGLNTTCRGWDHQVAPLYFPVILRMLSIWIVFHPTVCVLWKQVRILRSGVR</sequence>
<name>A0A433D5W8_9FUNG</name>
<evidence type="ECO:0008006" key="4">
    <source>
        <dbReference type="Google" id="ProtNLM"/>
    </source>
</evidence>
<evidence type="ECO:0000313" key="2">
    <source>
        <dbReference type="EMBL" id="RUP46215.1"/>
    </source>
</evidence>
<dbReference type="AlphaFoldDB" id="A0A433D5W8"/>
<keyword evidence="1" id="KW-0472">Membrane</keyword>
<reference evidence="2 3" key="1">
    <citation type="journal article" date="2018" name="New Phytol.">
        <title>Phylogenomics of Endogonaceae and evolution of mycorrhizas within Mucoromycota.</title>
        <authorList>
            <person name="Chang Y."/>
            <person name="Desiro A."/>
            <person name="Na H."/>
            <person name="Sandor L."/>
            <person name="Lipzen A."/>
            <person name="Clum A."/>
            <person name="Barry K."/>
            <person name="Grigoriev I.V."/>
            <person name="Martin F.M."/>
            <person name="Stajich J.E."/>
            <person name="Smith M.E."/>
            <person name="Bonito G."/>
            <person name="Spatafora J.W."/>
        </authorList>
    </citation>
    <scope>NUCLEOTIDE SEQUENCE [LARGE SCALE GENOMIC DNA]</scope>
    <source>
        <strain evidence="2 3">GMNB39</strain>
    </source>
</reference>
<organism evidence="2 3">
    <name type="scientific">Jimgerdemannia flammicorona</name>
    <dbReference type="NCBI Taxonomy" id="994334"/>
    <lineage>
        <taxon>Eukaryota</taxon>
        <taxon>Fungi</taxon>
        <taxon>Fungi incertae sedis</taxon>
        <taxon>Mucoromycota</taxon>
        <taxon>Mucoromycotina</taxon>
        <taxon>Endogonomycetes</taxon>
        <taxon>Endogonales</taxon>
        <taxon>Endogonaceae</taxon>
        <taxon>Jimgerdemannia</taxon>
    </lineage>
</organism>
<dbReference type="EMBL" id="RBNI01006146">
    <property type="protein sequence ID" value="RUP46215.1"/>
    <property type="molecule type" value="Genomic_DNA"/>
</dbReference>
<evidence type="ECO:0000313" key="3">
    <source>
        <dbReference type="Proteomes" id="UP000268093"/>
    </source>
</evidence>
<dbReference type="OrthoDB" id="19657at2759"/>